<dbReference type="InterPro" id="IPR006311">
    <property type="entry name" value="TAT_signal"/>
</dbReference>
<organism evidence="11 12">
    <name type="scientific">Tessaracoccus lubricantis</name>
    <dbReference type="NCBI Taxonomy" id="545543"/>
    <lineage>
        <taxon>Bacteria</taxon>
        <taxon>Bacillati</taxon>
        <taxon>Actinomycetota</taxon>
        <taxon>Actinomycetes</taxon>
        <taxon>Propionibacteriales</taxon>
        <taxon>Propionibacteriaceae</taxon>
        <taxon>Tessaracoccus</taxon>
    </lineage>
</organism>
<reference evidence="12" key="1">
    <citation type="journal article" date="2019" name="Int. J. Syst. Evol. Microbiol.">
        <title>The Global Catalogue of Microorganisms (GCM) 10K type strain sequencing project: providing services to taxonomists for standard genome sequencing and annotation.</title>
        <authorList>
            <consortium name="The Broad Institute Genomics Platform"/>
            <consortium name="The Broad Institute Genome Sequencing Center for Infectious Disease"/>
            <person name="Wu L."/>
            <person name="Ma J."/>
        </authorList>
    </citation>
    <scope>NUCLEOTIDE SEQUENCE [LARGE SCALE GENOMIC DNA]</scope>
    <source>
        <strain evidence="12">JCM 19125</strain>
    </source>
</reference>
<evidence type="ECO:0000256" key="3">
    <source>
        <dbReference type="ARBA" id="ARBA00022475"/>
    </source>
</evidence>
<keyword evidence="5 10" id="KW-0812">Transmembrane</keyword>
<evidence type="ECO:0000256" key="5">
    <source>
        <dbReference type="ARBA" id="ARBA00022692"/>
    </source>
</evidence>
<gene>
    <name evidence="11" type="ORF">GCM10025789_18940</name>
</gene>
<evidence type="ECO:0000313" key="11">
    <source>
        <dbReference type="EMBL" id="GAA4900646.1"/>
    </source>
</evidence>
<comment type="caution">
    <text evidence="11">The sequence shown here is derived from an EMBL/GenBank/DDBJ whole genome shotgun (WGS) entry which is preliminary data.</text>
</comment>
<evidence type="ECO:0000256" key="4">
    <source>
        <dbReference type="ARBA" id="ARBA00022573"/>
    </source>
</evidence>
<evidence type="ECO:0000313" key="12">
    <source>
        <dbReference type="Proteomes" id="UP001501521"/>
    </source>
</evidence>
<dbReference type="Pfam" id="PF02553">
    <property type="entry name" value="CbiN"/>
    <property type="match status" value="1"/>
</dbReference>
<feature type="transmembrane region" description="Helical" evidence="10">
    <location>
        <begin position="77"/>
        <end position="97"/>
    </location>
</feature>
<dbReference type="EMBL" id="BAABLV010000031">
    <property type="protein sequence ID" value="GAA4900646.1"/>
    <property type="molecule type" value="Genomic_DNA"/>
</dbReference>
<keyword evidence="6 10" id="KW-1133">Transmembrane helix</keyword>
<dbReference type="RefSeq" id="WP_386086613.1">
    <property type="nucleotide sequence ID" value="NZ_BAABLV010000031.1"/>
</dbReference>
<keyword evidence="8 10" id="KW-0472">Membrane</keyword>
<evidence type="ECO:0000256" key="9">
    <source>
        <dbReference type="ARBA" id="ARBA00023285"/>
    </source>
</evidence>
<evidence type="ECO:0000256" key="1">
    <source>
        <dbReference type="ARBA" id="ARBA00022426"/>
    </source>
</evidence>
<evidence type="ECO:0000256" key="2">
    <source>
        <dbReference type="ARBA" id="ARBA00022448"/>
    </source>
</evidence>
<dbReference type="PANTHER" id="PTHR38662">
    <property type="entry name" value="COBALT TRANSPORT PROTEIN CBIN"/>
    <property type="match status" value="1"/>
</dbReference>
<keyword evidence="2" id="KW-0813">Transport</keyword>
<evidence type="ECO:0000256" key="7">
    <source>
        <dbReference type="ARBA" id="ARBA00023065"/>
    </source>
</evidence>
<protein>
    <recommendedName>
        <fullName evidence="13">ECF transporter S component CbiN</fullName>
    </recommendedName>
</protein>
<keyword evidence="7" id="KW-0406">Ion transport</keyword>
<sequence>MSEATTHRIPLLSRRDWLIGAALVALLVAGFAAVVLLAPSGAGFAGTDATGAELIPAEPWVTPPFSPGSLGSEVESGLFALQAALGGIILGFVLGRLTGRRSTAAQE</sequence>
<feature type="transmembrane region" description="Helical" evidence="10">
    <location>
        <begin position="17"/>
        <end position="38"/>
    </location>
</feature>
<keyword evidence="3" id="KW-1003">Cell membrane</keyword>
<dbReference type="Proteomes" id="UP001501521">
    <property type="component" value="Unassembled WGS sequence"/>
</dbReference>
<name>A0ABP9FEL8_9ACTN</name>
<evidence type="ECO:0000256" key="10">
    <source>
        <dbReference type="SAM" id="Phobius"/>
    </source>
</evidence>
<dbReference type="InterPro" id="IPR003705">
    <property type="entry name" value="CbiN"/>
</dbReference>
<evidence type="ECO:0000256" key="8">
    <source>
        <dbReference type="ARBA" id="ARBA00023136"/>
    </source>
</evidence>
<accession>A0ABP9FEL8</accession>
<evidence type="ECO:0008006" key="13">
    <source>
        <dbReference type="Google" id="ProtNLM"/>
    </source>
</evidence>
<keyword evidence="9" id="KW-0170">Cobalt</keyword>
<proteinExistence type="predicted"/>
<dbReference type="PANTHER" id="PTHR38662:SF1">
    <property type="entry name" value="COBALT TRANSPORT PROTEIN CBIN"/>
    <property type="match status" value="1"/>
</dbReference>
<dbReference type="PROSITE" id="PS51318">
    <property type="entry name" value="TAT"/>
    <property type="match status" value="1"/>
</dbReference>
<evidence type="ECO:0000256" key="6">
    <source>
        <dbReference type="ARBA" id="ARBA00022989"/>
    </source>
</evidence>
<keyword evidence="1" id="KW-0171">Cobalt transport</keyword>
<keyword evidence="12" id="KW-1185">Reference proteome</keyword>
<keyword evidence="4" id="KW-0169">Cobalamin biosynthesis</keyword>